<accession>A0A388LU94</accession>
<proteinExistence type="predicted"/>
<sequence length="726" mass="83330">MKDFRTLDALELQGICKDERVAYNGKIDAIFDIASHRARVHFGEIEAIDVSSATELENEESTTVKRWLCAFGSGNYLLLPVAQSDEKDRLTLEEVYIRQWSPFMNSVGVAKSSKGRKKNRRGRKERKVMLGNERVIRLLSFLLGDDVDPVLNLVESLTEKSESSQRQLTIKTEGGNTWVGGWKELRKRFGESTIREGKTTCLLKSCKKFFEERGTFEIVYLRMWKPKARILKAILVGILRNPRRISEFYTWGLKSLMKLYNVIKDFSKKSTRKYLRHLVSRVVRDKFGFSMSVDLVILVKFDDRIRLVELKKLLDDGIMACDLPVYVRKRTLIKVRIVWVKNPSIGHTLHNQRAFAGHEFSTCVCAGTSHLKVDGTNANDIPRPDIPKRRILLQQEVASGFSNWFNLKGAIPDFIVFDFQACFGVTDDDSDKISLDDVITVKRECEGLVLTPLDRNAGETLVMCPLVYHRAMMESFVMNFGYRMVQECESEVLARVRMEVREEGLSKFARWDGKGRYGVSYVLPKHKDTSRFRPICPTFKEPMVKTGCVVTKALNHLLFQLPVDNHFNLQAVSNLVGRLQRINKKIERGKLGRVESSSYDIKEMFSRLPHEDILDAVSWIVDHYRGKGKSFVRVNTRGRGPSFGKTTGADNWRQLELDDMLKFVRLELKHTYTYATGVLLRQVVASRWGRARAHIWRVPCVPTRNGGEMLNHKQMFLGLEGVLRVG</sequence>
<gene>
    <name evidence="1" type="ORF">CBR_g40645</name>
</gene>
<organism evidence="1 2">
    <name type="scientific">Chara braunii</name>
    <name type="common">Braun's stonewort</name>
    <dbReference type="NCBI Taxonomy" id="69332"/>
    <lineage>
        <taxon>Eukaryota</taxon>
        <taxon>Viridiplantae</taxon>
        <taxon>Streptophyta</taxon>
        <taxon>Charophyceae</taxon>
        <taxon>Charales</taxon>
        <taxon>Characeae</taxon>
        <taxon>Chara</taxon>
    </lineage>
</organism>
<name>A0A388LU94_CHABU</name>
<dbReference type="EMBL" id="BFEA01000536">
    <property type="protein sequence ID" value="GBG85835.1"/>
    <property type="molecule type" value="Genomic_DNA"/>
</dbReference>
<comment type="caution">
    <text evidence="1">The sequence shown here is derived from an EMBL/GenBank/DDBJ whole genome shotgun (WGS) entry which is preliminary data.</text>
</comment>
<dbReference type="AlphaFoldDB" id="A0A388LU94"/>
<evidence type="ECO:0000313" key="1">
    <source>
        <dbReference type="EMBL" id="GBG85835.1"/>
    </source>
</evidence>
<dbReference type="Gramene" id="GBG85835">
    <property type="protein sequence ID" value="GBG85835"/>
    <property type="gene ID" value="CBR_g40645"/>
</dbReference>
<dbReference type="Proteomes" id="UP000265515">
    <property type="component" value="Unassembled WGS sequence"/>
</dbReference>
<reference evidence="1 2" key="1">
    <citation type="journal article" date="2018" name="Cell">
        <title>The Chara Genome: Secondary Complexity and Implications for Plant Terrestrialization.</title>
        <authorList>
            <person name="Nishiyama T."/>
            <person name="Sakayama H."/>
            <person name="Vries J.D."/>
            <person name="Buschmann H."/>
            <person name="Saint-Marcoux D."/>
            <person name="Ullrich K.K."/>
            <person name="Haas F.B."/>
            <person name="Vanderstraeten L."/>
            <person name="Becker D."/>
            <person name="Lang D."/>
            <person name="Vosolsobe S."/>
            <person name="Rombauts S."/>
            <person name="Wilhelmsson P.K.I."/>
            <person name="Janitza P."/>
            <person name="Kern R."/>
            <person name="Heyl A."/>
            <person name="Rumpler F."/>
            <person name="Villalobos L.I.A.C."/>
            <person name="Clay J.M."/>
            <person name="Skokan R."/>
            <person name="Toyoda A."/>
            <person name="Suzuki Y."/>
            <person name="Kagoshima H."/>
            <person name="Schijlen E."/>
            <person name="Tajeshwar N."/>
            <person name="Catarino B."/>
            <person name="Hetherington A.J."/>
            <person name="Saltykova A."/>
            <person name="Bonnot C."/>
            <person name="Breuninger H."/>
            <person name="Symeonidi A."/>
            <person name="Radhakrishnan G.V."/>
            <person name="Van Nieuwerburgh F."/>
            <person name="Deforce D."/>
            <person name="Chang C."/>
            <person name="Karol K.G."/>
            <person name="Hedrich R."/>
            <person name="Ulvskov P."/>
            <person name="Glockner G."/>
            <person name="Delwiche C.F."/>
            <person name="Petrasek J."/>
            <person name="Van de Peer Y."/>
            <person name="Friml J."/>
            <person name="Beilby M."/>
            <person name="Dolan L."/>
            <person name="Kohara Y."/>
            <person name="Sugano S."/>
            <person name="Fujiyama A."/>
            <person name="Delaux P.-M."/>
            <person name="Quint M."/>
            <person name="TheiBen G."/>
            <person name="Hagemann M."/>
            <person name="Harholt J."/>
            <person name="Dunand C."/>
            <person name="Zachgo S."/>
            <person name="Langdale J."/>
            <person name="Maumus F."/>
            <person name="Straeten D.V.D."/>
            <person name="Gould S.B."/>
            <person name="Rensing S.A."/>
        </authorList>
    </citation>
    <scope>NUCLEOTIDE SEQUENCE [LARGE SCALE GENOMIC DNA]</scope>
    <source>
        <strain evidence="1 2">S276</strain>
    </source>
</reference>
<protein>
    <submittedName>
        <fullName evidence="1">Uncharacterized protein</fullName>
    </submittedName>
</protein>
<evidence type="ECO:0000313" key="2">
    <source>
        <dbReference type="Proteomes" id="UP000265515"/>
    </source>
</evidence>
<keyword evidence="2" id="KW-1185">Reference proteome</keyword>